<dbReference type="EMBL" id="MBUA01000030">
    <property type="protein sequence ID" value="MBC6493006.1"/>
    <property type="molecule type" value="Genomic_DNA"/>
</dbReference>
<evidence type="ECO:0000313" key="2">
    <source>
        <dbReference type="Proteomes" id="UP000765802"/>
    </source>
</evidence>
<reference evidence="1 2" key="1">
    <citation type="submission" date="2016-07" db="EMBL/GenBank/DDBJ databases">
        <title>Genome analysis of Flavihumibacter stibioxidans YS-17.</title>
        <authorList>
            <person name="Shi K."/>
            <person name="Han Y."/>
            <person name="Wang G."/>
        </authorList>
    </citation>
    <scope>NUCLEOTIDE SEQUENCE [LARGE SCALE GENOMIC DNA]</scope>
    <source>
        <strain evidence="1 2">YS-17</strain>
    </source>
</reference>
<name>A0ABR7MDA6_9BACT</name>
<dbReference type="InterPro" id="IPR026002">
    <property type="entry name" value="ATC_hydrolase-like"/>
</dbReference>
<evidence type="ECO:0000313" key="1">
    <source>
        <dbReference type="EMBL" id="MBC6493006.1"/>
    </source>
</evidence>
<dbReference type="Proteomes" id="UP000765802">
    <property type="component" value="Unassembled WGS sequence"/>
</dbReference>
<organism evidence="1 2">
    <name type="scientific">Flavihumibacter stibioxidans</name>
    <dbReference type="NCBI Taxonomy" id="1834163"/>
    <lineage>
        <taxon>Bacteria</taxon>
        <taxon>Pseudomonadati</taxon>
        <taxon>Bacteroidota</taxon>
        <taxon>Chitinophagia</taxon>
        <taxon>Chitinophagales</taxon>
        <taxon>Chitinophagaceae</taxon>
        <taxon>Flavihumibacter</taxon>
    </lineage>
</organism>
<accession>A0ABR7MDA6</accession>
<gene>
    <name evidence="1" type="ORF">BC349_18270</name>
</gene>
<keyword evidence="2" id="KW-1185">Reference proteome</keyword>
<protein>
    <recommendedName>
        <fullName evidence="3">L-2-amino-thiazoline-4-carboxylic acid hydrolase</fullName>
    </recommendedName>
</protein>
<proteinExistence type="predicted"/>
<sequence length="207" mass="23247">MKNYRPYFRTVINRYYPATTSLLVEEIERQFVAMAGDIAFAKTSTNPIDKRMEISAYFLATVKVLDGEQAGYERIREILLTIANDYVQPKNKLAAAARKWMTGLLFTAPGRMLIRLMAARTKNPSHPDGFAANLITDPAETYGLGYGVDITECGICKLFSKHNSNQYTPILCEVDNITTSLAGLNLVRKSTIARGARACDFRYTRKK</sequence>
<dbReference type="Pfam" id="PF14196">
    <property type="entry name" value="ATC_hydrolase"/>
    <property type="match status" value="1"/>
</dbReference>
<evidence type="ECO:0008006" key="3">
    <source>
        <dbReference type="Google" id="ProtNLM"/>
    </source>
</evidence>
<dbReference type="RefSeq" id="WP_187258324.1">
    <property type="nucleotide sequence ID" value="NZ_JBHULF010000005.1"/>
</dbReference>
<comment type="caution">
    <text evidence="1">The sequence shown here is derived from an EMBL/GenBank/DDBJ whole genome shotgun (WGS) entry which is preliminary data.</text>
</comment>